<evidence type="ECO:0000313" key="2">
    <source>
        <dbReference type="EMBL" id="TEY53581.1"/>
    </source>
</evidence>
<feature type="compositionally biased region" description="Acidic residues" evidence="1">
    <location>
        <begin position="216"/>
        <end position="255"/>
    </location>
</feature>
<sequence length="293" mass="33087">MSKRSANDISMDEGQFPRGWNILNEAMLQATCFAEAKVWCMAEKMCRVSAFELLPADEIWDFTALTKEPKDVHPVTEALVDNTNWSAQFPQKLVTILHCPVFAGQYGLSILRHAIKFAKWCRQKRGIVIDGSDFLLPPKPILEVLKEGEVEPDHLDFLYEIEEAAYVGNKEKTGVSGTIIHRDSVTIENAWENYVLNWKRDALLQQRREAEAVNGEQDDGEGEDGEDQEEREEGVEEELEVAEDLEIFETVEEDATNNTNRPSPVTPRTCHATHTISVKGFNPVSPIHDSCLS</sequence>
<feature type="region of interest" description="Disordered" evidence="1">
    <location>
        <begin position="209"/>
        <end position="270"/>
    </location>
</feature>
<dbReference type="OrthoDB" id="3556164at2759"/>
<evidence type="ECO:0000256" key="1">
    <source>
        <dbReference type="SAM" id="MobiDB-lite"/>
    </source>
</evidence>
<name>A0A4Y8CZH6_9HELO</name>
<dbReference type="Proteomes" id="UP000297299">
    <property type="component" value="Unassembled WGS sequence"/>
</dbReference>
<evidence type="ECO:0000313" key="3">
    <source>
        <dbReference type="Proteomes" id="UP000297299"/>
    </source>
</evidence>
<accession>A0A4Y8CZH6</accession>
<organism evidence="2 3">
    <name type="scientific">Botryotinia calthae</name>
    <dbReference type="NCBI Taxonomy" id="38488"/>
    <lineage>
        <taxon>Eukaryota</taxon>
        <taxon>Fungi</taxon>
        <taxon>Dikarya</taxon>
        <taxon>Ascomycota</taxon>
        <taxon>Pezizomycotina</taxon>
        <taxon>Leotiomycetes</taxon>
        <taxon>Helotiales</taxon>
        <taxon>Sclerotiniaceae</taxon>
        <taxon>Botryotinia</taxon>
    </lineage>
</organism>
<dbReference type="EMBL" id="PHWZ01000244">
    <property type="protein sequence ID" value="TEY53581.1"/>
    <property type="molecule type" value="Genomic_DNA"/>
</dbReference>
<dbReference type="AlphaFoldDB" id="A0A4Y8CZH6"/>
<proteinExistence type="predicted"/>
<gene>
    <name evidence="2" type="ORF">BOTCAL_0244g00090</name>
</gene>
<keyword evidence="3" id="KW-1185">Reference proteome</keyword>
<protein>
    <submittedName>
        <fullName evidence="2">Uncharacterized protein</fullName>
    </submittedName>
</protein>
<comment type="caution">
    <text evidence="2">The sequence shown here is derived from an EMBL/GenBank/DDBJ whole genome shotgun (WGS) entry which is preliminary data.</text>
</comment>
<reference evidence="2 3" key="1">
    <citation type="submission" date="2017-11" db="EMBL/GenBank/DDBJ databases">
        <title>Comparative genomics of Botrytis spp.</title>
        <authorList>
            <person name="Valero-Jimenez C.A."/>
            <person name="Tapia P."/>
            <person name="Veloso J."/>
            <person name="Silva-Moreno E."/>
            <person name="Staats M."/>
            <person name="Valdes J.H."/>
            <person name="Van Kan J.A.L."/>
        </authorList>
    </citation>
    <scope>NUCLEOTIDE SEQUENCE [LARGE SCALE GENOMIC DNA]</scope>
    <source>
        <strain evidence="2 3">MUCL2830</strain>
    </source>
</reference>